<keyword evidence="1" id="KW-0812">Transmembrane</keyword>
<name>A0A9D2ARX5_9FIRM</name>
<accession>A0A9D2ARX5</accession>
<comment type="caution">
    <text evidence="2">The sequence shown here is derived from an EMBL/GenBank/DDBJ whole genome shotgun (WGS) entry which is preliminary data.</text>
</comment>
<evidence type="ECO:0000256" key="1">
    <source>
        <dbReference type="SAM" id="Phobius"/>
    </source>
</evidence>
<evidence type="ECO:0000313" key="3">
    <source>
        <dbReference type="Proteomes" id="UP000824249"/>
    </source>
</evidence>
<evidence type="ECO:0000313" key="2">
    <source>
        <dbReference type="EMBL" id="HIX46811.1"/>
    </source>
</evidence>
<dbReference type="EMBL" id="DXFD01000058">
    <property type="protein sequence ID" value="HIX46811.1"/>
    <property type="molecule type" value="Genomic_DNA"/>
</dbReference>
<evidence type="ECO:0008006" key="4">
    <source>
        <dbReference type="Google" id="ProtNLM"/>
    </source>
</evidence>
<dbReference type="Proteomes" id="UP000824249">
    <property type="component" value="Unassembled WGS sequence"/>
</dbReference>
<proteinExistence type="predicted"/>
<organism evidence="2 3">
    <name type="scientific">Candidatus Borkfalkia faecigallinarum</name>
    <dbReference type="NCBI Taxonomy" id="2838509"/>
    <lineage>
        <taxon>Bacteria</taxon>
        <taxon>Bacillati</taxon>
        <taxon>Bacillota</taxon>
        <taxon>Clostridia</taxon>
        <taxon>Christensenellales</taxon>
        <taxon>Christensenellaceae</taxon>
        <taxon>Candidatus Borkfalkia</taxon>
    </lineage>
</organism>
<sequence length="127" mass="13739">MDWQSIVVPIAVTAATALISWGLTLLTALVKGKIGDETAAKYLNGAIGIVDGAVKATYQTYVQALKESGDFDKEAQLAALEKAKYAALAQLSEDAKEYIRALYGDLDKWLETQIESRLYELKNAPAA</sequence>
<keyword evidence="1" id="KW-0472">Membrane</keyword>
<reference evidence="2" key="2">
    <citation type="submission" date="2021-04" db="EMBL/GenBank/DDBJ databases">
        <authorList>
            <person name="Gilroy R."/>
        </authorList>
    </citation>
    <scope>NUCLEOTIDE SEQUENCE</scope>
    <source>
        <strain evidence="2">26628</strain>
    </source>
</reference>
<keyword evidence="1" id="KW-1133">Transmembrane helix</keyword>
<reference evidence="2" key="1">
    <citation type="journal article" date="2021" name="PeerJ">
        <title>Extensive microbial diversity within the chicken gut microbiome revealed by metagenomics and culture.</title>
        <authorList>
            <person name="Gilroy R."/>
            <person name="Ravi A."/>
            <person name="Getino M."/>
            <person name="Pursley I."/>
            <person name="Horton D.L."/>
            <person name="Alikhan N.F."/>
            <person name="Baker D."/>
            <person name="Gharbi K."/>
            <person name="Hall N."/>
            <person name="Watson M."/>
            <person name="Adriaenssens E.M."/>
            <person name="Foster-Nyarko E."/>
            <person name="Jarju S."/>
            <person name="Secka A."/>
            <person name="Antonio M."/>
            <person name="Oren A."/>
            <person name="Chaudhuri R.R."/>
            <person name="La Ragione R."/>
            <person name="Hildebrand F."/>
            <person name="Pallen M.J."/>
        </authorList>
    </citation>
    <scope>NUCLEOTIDE SEQUENCE</scope>
    <source>
        <strain evidence="2">26628</strain>
    </source>
</reference>
<protein>
    <recommendedName>
        <fullName evidence="4">Holin</fullName>
    </recommendedName>
</protein>
<gene>
    <name evidence="2" type="ORF">H9737_03875</name>
</gene>
<dbReference type="AlphaFoldDB" id="A0A9D2ARX5"/>
<feature type="transmembrane region" description="Helical" evidence="1">
    <location>
        <begin position="6"/>
        <end position="30"/>
    </location>
</feature>